<organism evidence="2 3">
    <name type="scientific">Uncinocarpus reesii (strain UAMH 1704)</name>
    <dbReference type="NCBI Taxonomy" id="336963"/>
    <lineage>
        <taxon>Eukaryota</taxon>
        <taxon>Fungi</taxon>
        <taxon>Dikarya</taxon>
        <taxon>Ascomycota</taxon>
        <taxon>Pezizomycotina</taxon>
        <taxon>Eurotiomycetes</taxon>
        <taxon>Eurotiomycetidae</taxon>
        <taxon>Onygenales</taxon>
        <taxon>Onygenaceae</taxon>
        <taxon>Uncinocarpus</taxon>
    </lineage>
</organism>
<proteinExistence type="predicted"/>
<evidence type="ECO:0000313" key="3">
    <source>
        <dbReference type="Proteomes" id="UP000002058"/>
    </source>
</evidence>
<protein>
    <submittedName>
        <fullName evidence="2">Uncharacterized protein</fullName>
    </submittedName>
</protein>
<dbReference type="eggNOG" id="ENOG502RN5V">
    <property type="taxonomic scope" value="Eukaryota"/>
</dbReference>
<dbReference type="OrthoDB" id="4478691at2759"/>
<sequence>MEMKMEATSPPSAELGPPEASEPLAATNPPNTERIPVPSYLEIRIALEPRCTLSASDIHEPGRYLVVYPPPLQEGGVSDYGKEEIRALLAYAIGALECKWVPMSPMGRRAMKTLKRACEQFLRIESERKQFNFKLAAKQLKEVIAFMDSGLREAPYGLLPSDLVDKTLQIGLIELYKASFWARYGEMLTTLGTDLGCEKEIDKLRLSVASVKTDWVHIDRCIQGENKDFASGHLPEDECVVYNRIMKACNSTGFEADETFYMIHNWAIGDGLVQPDLIDLIKGAEEDNPFYLARRVYFDIWDCPMIVPPEEETCLSILRELLEACRNTWFDCNSSPDDYSIWPPSWHLAEFLGYQDEERRLNLPDDDQLREEIYSNILRETKKQLLNSARCYFPCLEDYGQFEQFSWGCGNISSECPLEQAEIEKAQKLARDWQRVERLVHGVGQSWDIRFETMDGVFEVEEGFRHQIISSFQGNPEIDYWATW</sequence>
<reference evidence="3" key="1">
    <citation type="journal article" date="2009" name="Genome Res.">
        <title>Comparative genomic analyses of the human fungal pathogens Coccidioides and their relatives.</title>
        <authorList>
            <person name="Sharpton T.J."/>
            <person name="Stajich J.E."/>
            <person name="Rounsley S.D."/>
            <person name="Gardner M.J."/>
            <person name="Wortman J.R."/>
            <person name="Jordar V.S."/>
            <person name="Maiti R."/>
            <person name="Kodira C.D."/>
            <person name="Neafsey D.E."/>
            <person name="Zeng Q."/>
            <person name="Hung C.-Y."/>
            <person name="McMahan C."/>
            <person name="Muszewska A."/>
            <person name="Grynberg M."/>
            <person name="Mandel M.A."/>
            <person name="Kellner E.M."/>
            <person name="Barker B.M."/>
            <person name="Galgiani J.N."/>
            <person name="Orbach M.J."/>
            <person name="Kirkland T.N."/>
            <person name="Cole G.T."/>
            <person name="Henn M.R."/>
            <person name="Birren B.W."/>
            <person name="Taylor J.W."/>
        </authorList>
    </citation>
    <scope>NUCLEOTIDE SEQUENCE [LARGE SCALE GENOMIC DNA]</scope>
    <source>
        <strain evidence="3">UAMH 1704</strain>
    </source>
</reference>
<keyword evidence="3" id="KW-1185">Reference proteome</keyword>
<dbReference type="EMBL" id="CH476615">
    <property type="protein sequence ID" value="EEP76464.1"/>
    <property type="molecule type" value="Genomic_DNA"/>
</dbReference>
<dbReference type="Proteomes" id="UP000002058">
    <property type="component" value="Unassembled WGS sequence"/>
</dbReference>
<evidence type="ECO:0000256" key="1">
    <source>
        <dbReference type="SAM" id="MobiDB-lite"/>
    </source>
</evidence>
<dbReference type="VEuPathDB" id="FungiDB:UREG_01313"/>
<feature type="region of interest" description="Disordered" evidence="1">
    <location>
        <begin position="1"/>
        <end position="35"/>
    </location>
</feature>
<gene>
    <name evidence="2" type="ORF">UREG_01313</name>
</gene>
<dbReference type="AlphaFoldDB" id="C4JHF0"/>
<dbReference type="RefSeq" id="XP_002541797.1">
    <property type="nucleotide sequence ID" value="XM_002541751.1"/>
</dbReference>
<dbReference type="KEGG" id="ure:UREG_01313"/>
<evidence type="ECO:0000313" key="2">
    <source>
        <dbReference type="EMBL" id="EEP76464.1"/>
    </source>
</evidence>
<name>C4JHF0_UNCRE</name>
<dbReference type="InParanoid" id="C4JHF0"/>
<dbReference type="GeneID" id="8444673"/>
<dbReference type="HOGENOM" id="CLU_564056_0_0_1"/>
<accession>C4JHF0</accession>